<protein>
    <recommendedName>
        <fullName evidence="1">KAP NTPase domain-containing protein</fullName>
    </recommendedName>
</protein>
<dbReference type="InterPro" id="IPR052754">
    <property type="entry name" value="NTPase_KAP_P-loop"/>
</dbReference>
<dbReference type="RefSeq" id="WP_203877862.1">
    <property type="nucleotide sequence ID" value="NZ_BOOK01000040.1"/>
</dbReference>
<dbReference type="InterPro" id="IPR027417">
    <property type="entry name" value="P-loop_NTPase"/>
</dbReference>
<evidence type="ECO:0000259" key="1">
    <source>
        <dbReference type="Pfam" id="PF07693"/>
    </source>
</evidence>
<organism evidence="2 3">
    <name type="scientific">Planobispora takensis</name>
    <dbReference type="NCBI Taxonomy" id="1367882"/>
    <lineage>
        <taxon>Bacteria</taxon>
        <taxon>Bacillati</taxon>
        <taxon>Actinomycetota</taxon>
        <taxon>Actinomycetes</taxon>
        <taxon>Streptosporangiales</taxon>
        <taxon>Streptosporangiaceae</taxon>
        <taxon>Planobispora</taxon>
    </lineage>
</organism>
<dbReference type="SUPFAM" id="SSF52540">
    <property type="entry name" value="P-loop containing nucleoside triphosphate hydrolases"/>
    <property type="match status" value="1"/>
</dbReference>
<evidence type="ECO:0000313" key="3">
    <source>
        <dbReference type="Proteomes" id="UP000634476"/>
    </source>
</evidence>
<feature type="domain" description="KAP NTPase" evidence="1">
    <location>
        <begin position="31"/>
        <end position="340"/>
    </location>
</feature>
<name>A0A8J3WWA1_9ACTN</name>
<evidence type="ECO:0000313" key="2">
    <source>
        <dbReference type="EMBL" id="GII03578.1"/>
    </source>
</evidence>
<comment type="caution">
    <text evidence="2">The sequence shown here is derived from an EMBL/GenBank/DDBJ whole genome shotgun (WGS) entry which is preliminary data.</text>
</comment>
<dbReference type="Proteomes" id="UP000634476">
    <property type="component" value="Unassembled WGS sequence"/>
</dbReference>
<dbReference type="PANTHER" id="PTHR22674:SF6">
    <property type="entry name" value="NTPASE KAP FAMILY P-LOOP DOMAIN-CONTAINING PROTEIN 1"/>
    <property type="match status" value="1"/>
</dbReference>
<dbReference type="PANTHER" id="PTHR22674">
    <property type="entry name" value="NTPASE, KAP FAMILY P-LOOP DOMAIN-CONTAINING 1"/>
    <property type="match status" value="1"/>
</dbReference>
<dbReference type="Pfam" id="PF07693">
    <property type="entry name" value="KAP_NTPase"/>
    <property type="match status" value="1"/>
</dbReference>
<proteinExistence type="predicted"/>
<keyword evidence="3" id="KW-1185">Reference proteome</keyword>
<dbReference type="AlphaFoldDB" id="A0A8J3WWA1"/>
<dbReference type="EMBL" id="BOOK01000040">
    <property type="protein sequence ID" value="GII03578.1"/>
    <property type="molecule type" value="Genomic_DNA"/>
</dbReference>
<reference evidence="2" key="1">
    <citation type="submission" date="2021-01" db="EMBL/GenBank/DDBJ databases">
        <title>Whole genome shotgun sequence of Planobispora takensis NBRC 109077.</title>
        <authorList>
            <person name="Komaki H."/>
            <person name="Tamura T."/>
        </authorList>
    </citation>
    <scope>NUCLEOTIDE SEQUENCE</scope>
    <source>
        <strain evidence="2">NBRC 109077</strain>
    </source>
</reference>
<dbReference type="Gene3D" id="3.40.50.300">
    <property type="entry name" value="P-loop containing nucleotide triphosphate hydrolases"/>
    <property type="match status" value="1"/>
</dbReference>
<gene>
    <name evidence="2" type="ORF">Pta02_55860</name>
</gene>
<dbReference type="InterPro" id="IPR011646">
    <property type="entry name" value="KAP_P-loop"/>
</dbReference>
<accession>A0A8J3WWA1</accession>
<sequence>MTTAAERAEERTAPCILLDTPAEQPELGFPAIAAALATIIRTSEPRFAVGIFGSWGSGKTTLMNAIADELASDQLVIVQFNAWRYEKEPHLIVPLLDTVRGALITWAGAAQRRPEAAERARGIARKIGTVVRAFATGLSAQVGVGPVAKVTFDVGKALQAMGAGDSDPADGPQSMYFAAFSQLAAAFDEVQAAEFARIVVFVDDLDRCLPANALDLIESMKLFFDLPGFVFVVGVDQDVVERAVREKFPARERQGLNGTGAVDRTEIEYVKKIFQVPYALPPMTAGQLDDLMKSIYATAGLGAAQLDDLKNRVRRYLGYIAVEGRINPREVKRFINAYTLQTMIRPKLDQDTVLALQTLEFRREWEEAYDVVLAESDVFLDALRHYRTGEDSAFENLWPQLGLLPSDLILYLRSPAAEPLTRQPNLDEYIYSLHATRNYNSALTEAYRDVGKLRKELRRVAAEVHAPGDAGASAPASEMSAIAARLAGFAQHQKDHRRLVRIVEALQRTVARLSPSSVQDGKGTGSGDIAEWVRGTGEIVDQLQRELRVIRDSFVWSATP</sequence>